<feature type="region of interest" description="Disordered" evidence="1">
    <location>
        <begin position="1"/>
        <end position="26"/>
    </location>
</feature>
<proteinExistence type="predicted"/>
<evidence type="ECO:0000313" key="3">
    <source>
        <dbReference type="WBParaSite" id="mrna-Wban_00676"/>
    </source>
</evidence>
<evidence type="ECO:0000313" key="2">
    <source>
        <dbReference type="Proteomes" id="UP000093561"/>
    </source>
</evidence>
<accession>A0AAF5PHA9</accession>
<dbReference type="WBParaSite" id="mrna-Wban_00676">
    <property type="protein sequence ID" value="mrna-Wban_00676"/>
    <property type="gene ID" value="Wban_00676"/>
</dbReference>
<evidence type="ECO:0000256" key="1">
    <source>
        <dbReference type="SAM" id="MobiDB-lite"/>
    </source>
</evidence>
<dbReference type="AlphaFoldDB" id="A0AAF5PHA9"/>
<organism evidence="2 3">
    <name type="scientific">Wuchereria bancrofti</name>
    <dbReference type="NCBI Taxonomy" id="6293"/>
    <lineage>
        <taxon>Eukaryota</taxon>
        <taxon>Metazoa</taxon>
        <taxon>Ecdysozoa</taxon>
        <taxon>Nematoda</taxon>
        <taxon>Chromadorea</taxon>
        <taxon>Rhabditida</taxon>
        <taxon>Spirurina</taxon>
        <taxon>Spiruromorpha</taxon>
        <taxon>Filarioidea</taxon>
        <taxon>Onchocercidae</taxon>
        <taxon>Wuchereria</taxon>
    </lineage>
</organism>
<reference evidence="2" key="1">
    <citation type="submission" date="2015-03" db="EMBL/GenBank/DDBJ databases">
        <title>Wuchereria bancrofti Genome Sequencing Papua New Guinea Strain.</title>
        <authorList>
            <person name="Small S.T."/>
            <person name="Serre D."/>
            <person name="Zimmerman P.A."/>
        </authorList>
    </citation>
    <scope>NUCLEOTIDE SEQUENCE [LARGE SCALE GENOMIC DNA]</scope>
    <source>
        <strain evidence="2">pt0022</strain>
    </source>
</reference>
<reference evidence="3" key="3">
    <citation type="submission" date="2024-02" db="UniProtKB">
        <authorList>
            <consortium name="WormBaseParasite"/>
        </authorList>
    </citation>
    <scope>IDENTIFICATION</scope>
    <source>
        <strain evidence="3">pt0022</strain>
    </source>
</reference>
<dbReference type="Proteomes" id="UP000093561">
    <property type="component" value="Unassembled WGS sequence"/>
</dbReference>
<name>A0AAF5PHA9_WUCBA</name>
<sequence length="26" mass="2939">MYRSNAAQINKAEQFRTNGVDPPDES</sequence>
<protein>
    <submittedName>
        <fullName evidence="3">Uncharacterized protein</fullName>
    </submittedName>
</protein>
<reference evidence="2" key="2">
    <citation type="journal article" date="2016" name="Mol. Ecol.">
        <title>Population genomics of the filarial nematode parasite Wuchereria bancrofti from mosquitoes.</title>
        <authorList>
            <person name="Small S.T."/>
            <person name="Reimer L.J."/>
            <person name="Tisch D.J."/>
            <person name="King C.L."/>
            <person name="Christensen B.M."/>
            <person name="Siba P.M."/>
            <person name="Kazura J.W."/>
            <person name="Serre D."/>
            <person name="Zimmerman P.A."/>
        </authorList>
    </citation>
    <scope>NUCLEOTIDE SEQUENCE</scope>
    <source>
        <strain evidence="2">pt0022</strain>
    </source>
</reference>